<dbReference type="InterPro" id="IPR032675">
    <property type="entry name" value="LRR_dom_sf"/>
</dbReference>
<dbReference type="AlphaFoldDB" id="A0A8H6LRQ5"/>
<dbReference type="EMBL" id="JACGCI010000010">
    <property type="protein sequence ID" value="KAF6761069.1"/>
    <property type="molecule type" value="Genomic_DNA"/>
</dbReference>
<name>A0A8H6LRQ5_9AGAR</name>
<organism evidence="1 3">
    <name type="scientific">Ephemerocybe angulata</name>
    <dbReference type="NCBI Taxonomy" id="980116"/>
    <lineage>
        <taxon>Eukaryota</taxon>
        <taxon>Fungi</taxon>
        <taxon>Dikarya</taxon>
        <taxon>Basidiomycota</taxon>
        <taxon>Agaricomycotina</taxon>
        <taxon>Agaricomycetes</taxon>
        <taxon>Agaricomycetidae</taxon>
        <taxon>Agaricales</taxon>
        <taxon>Agaricineae</taxon>
        <taxon>Psathyrellaceae</taxon>
        <taxon>Ephemerocybe</taxon>
    </lineage>
</organism>
<sequence>MPPRVPNEILLKIAQLRCAHPECYDYNAMDSPHALDVPPYFHPEDWCARELLLANTTVYSLTSPLSWEVVLVISPNALPSIQAAVHRETFYLGEARLPRDVIRCLDLSFDLKYAEDEIYHLVSALPNLDTLVLSHAVHTMLVFCQPRSPADFALPQPLPTPFPTSLRAVLFASTFYSVTMEDINLISLMVPRLERLQVAKFHPPENTPVDHTTPSYLLNSLKWLAIGSFETRGNPSRYLTLLLDILSAGSGMVSLRRLDILADVRLPERFLNVQGSSITCISITGARHECLTNGNAFTRFEALYHLIILADPTLSSLPRSHNPSLSRISIFRPPSAASLLMADADVVTQMNEIITEVIAMSAVCPSLKRVDFVPPNPPVSADWMTVQKSRTSSRQISLSF</sequence>
<keyword evidence="3" id="KW-1185">Reference proteome</keyword>
<reference evidence="1 3" key="1">
    <citation type="submission" date="2020-07" db="EMBL/GenBank/DDBJ databases">
        <title>Comparative genomics of pyrophilous fungi reveals a link between fire events and developmental genes.</title>
        <authorList>
            <consortium name="DOE Joint Genome Institute"/>
            <person name="Steindorff A.S."/>
            <person name="Carver A."/>
            <person name="Calhoun S."/>
            <person name="Stillman K."/>
            <person name="Liu H."/>
            <person name="Lipzen A."/>
            <person name="Pangilinan J."/>
            <person name="Labutti K."/>
            <person name="Bruns T.D."/>
            <person name="Grigoriev I.V."/>
        </authorList>
    </citation>
    <scope>NUCLEOTIDE SEQUENCE [LARGE SCALE GENOMIC DNA]</scope>
    <source>
        <strain evidence="1 3">CBS 144469</strain>
    </source>
</reference>
<comment type="caution">
    <text evidence="1">The sequence shown here is derived from an EMBL/GenBank/DDBJ whole genome shotgun (WGS) entry which is preliminary data.</text>
</comment>
<dbReference type="EMBL" id="JACGCI010000269">
    <property type="protein sequence ID" value="KAF6741288.1"/>
    <property type="molecule type" value="Genomic_DNA"/>
</dbReference>
<evidence type="ECO:0000313" key="3">
    <source>
        <dbReference type="Proteomes" id="UP000521943"/>
    </source>
</evidence>
<gene>
    <name evidence="1" type="ORF">DFP72DRAFT_1117393</name>
    <name evidence="2" type="ORF">DFP72DRAFT_842723</name>
</gene>
<protein>
    <submittedName>
        <fullName evidence="1">Uncharacterized protein</fullName>
    </submittedName>
</protein>
<dbReference type="Gene3D" id="3.80.10.10">
    <property type="entry name" value="Ribonuclease Inhibitor"/>
    <property type="match status" value="1"/>
</dbReference>
<accession>A0A8H6LRQ5</accession>
<dbReference type="Proteomes" id="UP000521943">
    <property type="component" value="Unassembled WGS sequence"/>
</dbReference>
<evidence type="ECO:0000313" key="1">
    <source>
        <dbReference type="EMBL" id="KAF6741288.1"/>
    </source>
</evidence>
<proteinExistence type="predicted"/>
<evidence type="ECO:0000313" key="2">
    <source>
        <dbReference type="EMBL" id="KAF6761069.1"/>
    </source>
</evidence>